<sequence length="520" mass="58494">MKKWKIKTRMLVFSTVLSSFLFTIFVIAFASFEIENTRDEYEQLARQTANTISFMPAIADAMVNEKTDELEGQIERIRLQVQHPFVSVVNVDGKYLHKTNATSGGEDAPETRYARTLMYGSYQSDSDQLHIQIIAPIYQQVDFNGERLVGAVKVEYPRDILMTSITDKFMRLGFVAIVSLIVLVLGISLLARNIREDTFGLEPAEIASKFTEREAMLESVKEGIIAINTKQEVTLINPSARKLIQHHDDEDKLVRDLGLLDVINGEAYLYDEERFFKGHPLIANLRPMYTNMQLTGAICSFRSKTDMRLLQQTIDQMKSYADGLRAQTHEFKNKLYVIMSLVQLEQYEEAIRFIEEEAVVTESFLPKLNKIQDSGIQAILLAGMGKASEKNITIIIEDSSSLEPTHIPISSMTTMLGNVIDNAIDAVVDEKRKKILIFMTDVGDDIVIDVEDSGKGIPDHYKSDVLKQGYSVKGEGRGYGLFNVEKELSRYNGSLEIADSELGGASVSLIIPKRAEGKMK</sequence>
<keyword evidence="7" id="KW-0812">Transmembrane</keyword>
<dbReference type="InterPro" id="IPR039506">
    <property type="entry name" value="SPOB_a"/>
</dbReference>
<evidence type="ECO:0000256" key="2">
    <source>
        <dbReference type="ARBA" id="ARBA00022679"/>
    </source>
</evidence>
<dbReference type="Gene3D" id="3.30.565.10">
    <property type="entry name" value="Histidine kinase-like ATPase, C-terminal domain"/>
    <property type="match status" value="1"/>
</dbReference>
<proteinExistence type="predicted"/>
<dbReference type="Pfam" id="PF02518">
    <property type="entry name" value="HATPase_c"/>
    <property type="match status" value="1"/>
</dbReference>
<protein>
    <submittedName>
        <fullName evidence="9">CitB family two-component system sensor histidine kinase CitS</fullName>
        <ecNumber evidence="9">2.7.13.3</ecNumber>
    </submittedName>
</protein>
<dbReference type="InterPro" id="IPR029151">
    <property type="entry name" value="Sensor-like_sf"/>
</dbReference>
<keyword evidence="2 9" id="KW-0808">Transferase</keyword>
<keyword evidence="10" id="KW-1185">Reference proteome</keyword>
<dbReference type="PROSITE" id="PS50109">
    <property type="entry name" value="HIS_KIN"/>
    <property type="match status" value="1"/>
</dbReference>
<dbReference type="SUPFAM" id="SSF55890">
    <property type="entry name" value="Sporulation response regulatory protein Spo0B"/>
    <property type="match status" value="1"/>
</dbReference>
<comment type="caution">
    <text evidence="9">The sequence shown here is derived from an EMBL/GenBank/DDBJ whole genome shotgun (WGS) entry which is preliminary data.</text>
</comment>
<keyword evidence="5" id="KW-0067">ATP-binding</keyword>
<evidence type="ECO:0000313" key="10">
    <source>
        <dbReference type="Proteomes" id="UP000741863"/>
    </source>
</evidence>
<keyword evidence="1" id="KW-0597">Phosphoprotein</keyword>
<gene>
    <name evidence="9" type="ORF">JOD17_001897</name>
</gene>
<keyword evidence="3" id="KW-0547">Nucleotide-binding</keyword>
<evidence type="ECO:0000256" key="5">
    <source>
        <dbReference type="ARBA" id="ARBA00022840"/>
    </source>
</evidence>
<keyword evidence="7" id="KW-0472">Membrane</keyword>
<reference evidence="9 10" key="1">
    <citation type="submission" date="2021-01" db="EMBL/GenBank/DDBJ databases">
        <title>Genomic Encyclopedia of Type Strains, Phase IV (KMG-IV): sequencing the most valuable type-strain genomes for metagenomic binning, comparative biology and taxonomic classification.</title>
        <authorList>
            <person name="Goeker M."/>
        </authorList>
    </citation>
    <scope>NUCLEOTIDE SEQUENCE [LARGE SCALE GENOMIC DNA]</scope>
    <source>
        <strain evidence="9 10">DSM 25540</strain>
    </source>
</reference>
<dbReference type="PANTHER" id="PTHR40448">
    <property type="entry name" value="TWO-COMPONENT SENSOR HISTIDINE KINASE"/>
    <property type="match status" value="1"/>
</dbReference>
<feature type="transmembrane region" description="Helical" evidence="7">
    <location>
        <begin position="169"/>
        <end position="191"/>
    </location>
</feature>
<evidence type="ECO:0000313" key="9">
    <source>
        <dbReference type="EMBL" id="MBM7632803.1"/>
    </source>
</evidence>
<dbReference type="Proteomes" id="UP000741863">
    <property type="component" value="Unassembled WGS sequence"/>
</dbReference>
<dbReference type="InterPro" id="IPR036890">
    <property type="entry name" value="HATPase_C_sf"/>
</dbReference>
<dbReference type="SMART" id="SM00387">
    <property type="entry name" value="HATPase_c"/>
    <property type="match status" value="1"/>
</dbReference>
<keyword evidence="6" id="KW-0902">Two-component regulatory system</keyword>
<keyword evidence="7" id="KW-1133">Transmembrane helix</keyword>
<keyword evidence="4 9" id="KW-0418">Kinase</keyword>
<accession>A0ABS2PDC4</accession>
<dbReference type="EC" id="2.7.13.3" evidence="9"/>
<dbReference type="SUPFAM" id="SSF55874">
    <property type="entry name" value="ATPase domain of HSP90 chaperone/DNA topoisomerase II/histidine kinase"/>
    <property type="match status" value="1"/>
</dbReference>
<evidence type="ECO:0000259" key="8">
    <source>
        <dbReference type="PROSITE" id="PS50109"/>
    </source>
</evidence>
<organism evidence="9 10">
    <name type="scientific">Geomicrobium sediminis</name>
    <dbReference type="NCBI Taxonomy" id="1347788"/>
    <lineage>
        <taxon>Bacteria</taxon>
        <taxon>Bacillati</taxon>
        <taxon>Bacillota</taxon>
        <taxon>Bacilli</taxon>
        <taxon>Bacillales</taxon>
        <taxon>Geomicrobium</taxon>
    </lineage>
</organism>
<evidence type="ECO:0000256" key="6">
    <source>
        <dbReference type="ARBA" id="ARBA00023012"/>
    </source>
</evidence>
<dbReference type="RefSeq" id="WP_204697223.1">
    <property type="nucleotide sequence ID" value="NZ_JAFBEC010000005.1"/>
</dbReference>
<dbReference type="PANTHER" id="PTHR40448:SF1">
    <property type="entry name" value="TWO-COMPONENT SENSOR HISTIDINE KINASE"/>
    <property type="match status" value="1"/>
</dbReference>
<dbReference type="EMBL" id="JAFBEC010000005">
    <property type="protein sequence ID" value="MBM7632803.1"/>
    <property type="molecule type" value="Genomic_DNA"/>
</dbReference>
<dbReference type="Gene3D" id="1.10.287.130">
    <property type="match status" value="1"/>
</dbReference>
<dbReference type="Gene3D" id="3.30.450.20">
    <property type="entry name" value="PAS domain"/>
    <property type="match status" value="2"/>
</dbReference>
<evidence type="ECO:0000256" key="7">
    <source>
        <dbReference type="SAM" id="Phobius"/>
    </source>
</evidence>
<dbReference type="SUPFAM" id="SSF103190">
    <property type="entry name" value="Sensory domain-like"/>
    <property type="match status" value="1"/>
</dbReference>
<dbReference type="InterPro" id="IPR005467">
    <property type="entry name" value="His_kinase_dom"/>
</dbReference>
<dbReference type="InterPro" id="IPR003594">
    <property type="entry name" value="HATPase_dom"/>
</dbReference>
<dbReference type="Pfam" id="PF14689">
    <property type="entry name" value="SPOB_a"/>
    <property type="match status" value="1"/>
</dbReference>
<evidence type="ECO:0000256" key="3">
    <source>
        <dbReference type="ARBA" id="ARBA00022741"/>
    </source>
</evidence>
<name>A0ABS2PDC4_9BACL</name>
<dbReference type="GO" id="GO:0004673">
    <property type="term" value="F:protein histidine kinase activity"/>
    <property type="evidence" value="ECO:0007669"/>
    <property type="project" value="UniProtKB-EC"/>
</dbReference>
<evidence type="ECO:0000256" key="1">
    <source>
        <dbReference type="ARBA" id="ARBA00022553"/>
    </source>
</evidence>
<dbReference type="InterPro" id="IPR016120">
    <property type="entry name" value="Sig_transdc_His_kin_SpoOB"/>
</dbReference>
<feature type="domain" description="Histidine kinase" evidence="8">
    <location>
        <begin position="326"/>
        <end position="515"/>
    </location>
</feature>
<evidence type="ECO:0000256" key="4">
    <source>
        <dbReference type="ARBA" id="ARBA00022777"/>
    </source>
</evidence>